<evidence type="ECO:0000256" key="2">
    <source>
        <dbReference type="ARBA" id="ARBA00022475"/>
    </source>
</evidence>
<evidence type="ECO:0000313" key="7">
    <source>
        <dbReference type="EMBL" id="BBP87578.1"/>
    </source>
</evidence>
<name>A0A5S9M483_BACIA</name>
<accession>A0A5S9M483</accession>
<keyword evidence="5" id="KW-0472">Membrane</keyword>
<evidence type="ECO:0000259" key="6">
    <source>
        <dbReference type="Pfam" id="PF10035"/>
    </source>
</evidence>
<evidence type="ECO:0000256" key="4">
    <source>
        <dbReference type="ARBA" id="ARBA00022989"/>
    </source>
</evidence>
<dbReference type="InterPro" id="IPR022930">
    <property type="entry name" value="UPF0316"/>
</dbReference>
<keyword evidence="2" id="KW-1003">Cell membrane</keyword>
<dbReference type="Pfam" id="PF10035">
    <property type="entry name" value="DUF2179"/>
    <property type="match status" value="1"/>
</dbReference>
<proteinExistence type="predicted"/>
<evidence type="ECO:0000313" key="8">
    <source>
        <dbReference type="Proteomes" id="UP000464658"/>
    </source>
</evidence>
<dbReference type="PANTHER" id="PTHR40060:SF1">
    <property type="entry name" value="UPF0316 PROTEIN YEBE"/>
    <property type="match status" value="1"/>
</dbReference>
<organism evidence="7 8">
    <name type="scientific">Bacillus safensis</name>
    <dbReference type="NCBI Taxonomy" id="561879"/>
    <lineage>
        <taxon>Bacteria</taxon>
        <taxon>Bacillati</taxon>
        <taxon>Bacillota</taxon>
        <taxon>Bacilli</taxon>
        <taxon>Bacillales</taxon>
        <taxon>Bacillaceae</taxon>
        <taxon>Bacillus</taxon>
    </lineage>
</organism>
<gene>
    <name evidence="7" type="ORF">BsIDN1_11960</name>
</gene>
<sequence>MQILTPRKYELQLYETIKTLDSKAFIISYEPKSIHGGFWVKAVKKRRIKE</sequence>
<keyword evidence="3" id="KW-0812">Transmembrane</keyword>
<evidence type="ECO:0000256" key="1">
    <source>
        <dbReference type="ARBA" id="ARBA00004651"/>
    </source>
</evidence>
<keyword evidence="4" id="KW-1133">Transmembrane helix</keyword>
<reference evidence="7 8" key="1">
    <citation type="submission" date="2019-12" db="EMBL/GenBank/DDBJ databases">
        <title>Full genome sequence of a Bacillus safensis strain isolated from commercially available natto in Indonesia.</title>
        <authorList>
            <person name="Yoshida M."/>
            <person name="Uomi M."/>
            <person name="Waturangi D."/>
            <person name="Ekaputri J.J."/>
            <person name="Setiamarga D.H.E."/>
        </authorList>
    </citation>
    <scope>NUCLEOTIDE SEQUENCE [LARGE SCALE GENOMIC DNA]</scope>
    <source>
        <strain evidence="7 8">IDN1</strain>
    </source>
</reference>
<evidence type="ECO:0000256" key="3">
    <source>
        <dbReference type="ARBA" id="ARBA00022692"/>
    </source>
</evidence>
<dbReference type="PANTHER" id="PTHR40060">
    <property type="entry name" value="UPF0316 PROTEIN YEBE"/>
    <property type="match status" value="1"/>
</dbReference>
<comment type="subcellular location">
    <subcellularLocation>
        <location evidence="1">Cell membrane</location>
        <topology evidence="1">Multi-pass membrane protein</topology>
    </subcellularLocation>
</comment>
<evidence type="ECO:0000256" key="5">
    <source>
        <dbReference type="ARBA" id="ARBA00023136"/>
    </source>
</evidence>
<dbReference type="InterPro" id="IPR019264">
    <property type="entry name" value="DUF2179"/>
</dbReference>
<dbReference type="Proteomes" id="UP000464658">
    <property type="component" value="Chromosome"/>
</dbReference>
<protein>
    <recommendedName>
        <fullName evidence="6">DUF2179 domain-containing protein</fullName>
    </recommendedName>
</protein>
<dbReference type="GO" id="GO:0005886">
    <property type="term" value="C:plasma membrane"/>
    <property type="evidence" value="ECO:0007669"/>
    <property type="project" value="UniProtKB-SubCell"/>
</dbReference>
<feature type="domain" description="DUF2179" evidence="6">
    <location>
        <begin position="3"/>
        <end position="36"/>
    </location>
</feature>
<dbReference type="AlphaFoldDB" id="A0A5S9M483"/>
<dbReference type="EMBL" id="AP021906">
    <property type="protein sequence ID" value="BBP87578.1"/>
    <property type="molecule type" value="Genomic_DNA"/>
</dbReference>